<dbReference type="SUPFAM" id="SSF56954">
    <property type="entry name" value="Outer membrane efflux proteins (OEP)"/>
    <property type="match status" value="1"/>
</dbReference>
<keyword evidence="5" id="KW-1185">Reference proteome</keyword>
<feature type="chain" id="PRO_5044963068" evidence="2">
    <location>
        <begin position="36"/>
        <end position="505"/>
    </location>
</feature>
<dbReference type="Gene3D" id="1.20.1600.10">
    <property type="entry name" value="Outer membrane efflux proteins (OEP)"/>
    <property type="match status" value="1"/>
</dbReference>
<protein>
    <submittedName>
        <fullName evidence="4">Outer membrane efflux protein (OprM-family protein)</fullName>
    </submittedName>
</protein>
<evidence type="ECO:0000313" key="4">
    <source>
        <dbReference type="EMBL" id="MES1929871.1"/>
    </source>
</evidence>
<dbReference type="Pfam" id="PF02321">
    <property type="entry name" value="OEP"/>
    <property type="match status" value="2"/>
</dbReference>
<feature type="signal peptide" evidence="2">
    <location>
        <begin position="1"/>
        <end position="35"/>
    </location>
</feature>
<keyword evidence="2" id="KW-0449">Lipoprotein</keyword>
<evidence type="ECO:0000256" key="3">
    <source>
        <dbReference type="SAM" id="MobiDB-lite"/>
    </source>
</evidence>
<keyword evidence="2" id="KW-0732">Signal</keyword>
<accession>A0ABV2B1V1</accession>
<dbReference type="EMBL" id="APND01000003">
    <property type="protein sequence ID" value="MES1929871.1"/>
    <property type="molecule type" value="Genomic_DNA"/>
</dbReference>
<organism evidence="4 5">
    <name type="scientific">Salinisphaera dokdonensis CL-ES53</name>
    <dbReference type="NCBI Taxonomy" id="1304272"/>
    <lineage>
        <taxon>Bacteria</taxon>
        <taxon>Pseudomonadati</taxon>
        <taxon>Pseudomonadota</taxon>
        <taxon>Gammaproteobacteria</taxon>
        <taxon>Salinisphaerales</taxon>
        <taxon>Salinisphaeraceae</taxon>
        <taxon>Salinisphaera</taxon>
    </lineage>
</organism>
<keyword evidence="2" id="KW-1134">Transmembrane beta strand</keyword>
<keyword evidence="2" id="KW-0472">Membrane</keyword>
<sequence length="505" mass="55424">MSEAFALRRRRPRAGVFRVACAGALALLAAGCATTALNELAQPQFEMPARFADSGSTDLRPDWWQAFDDPGLNQLVNRALERNFTLASAYARVEQARATLGSTRADLFPSVDASFEQSTTRRENGDTDFSTTAGNGGFSLDQDNGNWSETRTFQFSAAYELDLWSRLRNARDAAAFEASASAADLQAAAITLAGDIASDWYQLQELEARIDLLRSQIQTNRDVLDLTTYAFTHGQAQAADVLRQRQAVESVRGQFEQTQASAAVVEHALATLVGVPPNDFNAPDGELVALPALPDTGVPAGVLMRRPDVRQQFYALAAADRRVAVAVADRYPQLSLSASLSTTTDSAALFSNWITQLAANVTQPIFDAGARAAEVDRTEAVVAEEVADYQQSLLEALQETEDALTNEYRQQRYIERLDEQLRLSRETVDNLRLRYLRGATDYLDVLDALLTRQDLQVEYLTARRQLLDYRINLYRALAGDIGSAPRTDIDAPAVPLPRSSSDNAS</sequence>
<dbReference type="InterPro" id="IPR003423">
    <property type="entry name" value="OMP_efflux"/>
</dbReference>
<evidence type="ECO:0000313" key="5">
    <source>
        <dbReference type="Proteomes" id="UP001460888"/>
    </source>
</evidence>
<comment type="similarity">
    <text evidence="1 2">Belongs to the outer membrane factor (OMF) (TC 1.B.17) family.</text>
</comment>
<dbReference type="Gene3D" id="2.20.200.10">
    <property type="entry name" value="Outer membrane efflux proteins (OEP)"/>
    <property type="match status" value="1"/>
</dbReference>
<keyword evidence="2" id="KW-0564">Palmitate</keyword>
<dbReference type="PANTHER" id="PTHR30203">
    <property type="entry name" value="OUTER MEMBRANE CATION EFFLUX PROTEIN"/>
    <property type="match status" value="1"/>
</dbReference>
<proteinExistence type="inferred from homology"/>
<comment type="subcellular location">
    <subcellularLocation>
        <location evidence="2">Cell outer membrane</location>
        <topology evidence="2">Lipid-anchor</topology>
    </subcellularLocation>
</comment>
<dbReference type="InterPro" id="IPR010131">
    <property type="entry name" value="MdtP/NodT-like"/>
</dbReference>
<dbReference type="Proteomes" id="UP001460888">
    <property type="component" value="Unassembled WGS sequence"/>
</dbReference>
<comment type="caution">
    <text evidence="4">The sequence shown here is derived from an EMBL/GenBank/DDBJ whole genome shotgun (WGS) entry which is preliminary data.</text>
</comment>
<evidence type="ECO:0000256" key="2">
    <source>
        <dbReference type="RuleBase" id="RU362097"/>
    </source>
</evidence>
<feature type="region of interest" description="Disordered" evidence="3">
    <location>
        <begin position="115"/>
        <end position="143"/>
    </location>
</feature>
<evidence type="ECO:0000256" key="1">
    <source>
        <dbReference type="ARBA" id="ARBA00007613"/>
    </source>
</evidence>
<gene>
    <name evidence="4" type="ORF">SADO_11464</name>
</gene>
<keyword evidence="2" id="KW-0812">Transmembrane</keyword>
<name>A0ABV2B1V1_9GAMM</name>
<dbReference type="NCBIfam" id="TIGR01845">
    <property type="entry name" value="outer_NodT"/>
    <property type="match status" value="1"/>
</dbReference>
<dbReference type="PANTHER" id="PTHR30203:SF33">
    <property type="entry name" value="BLR4455 PROTEIN"/>
    <property type="match status" value="1"/>
</dbReference>
<reference evidence="4 5" key="1">
    <citation type="submission" date="2013-03" db="EMBL/GenBank/DDBJ databases">
        <title>Salinisphaera dokdonensis CL-ES53 Genome Sequencing.</title>
        <authorList>
            <person name="Li C."/>
            <person name="Lai Q."/>
            <person name="Shao Z."/>
        </authorList>
    </citation>
    <scope>NUCLEOTIDE SEQUENCE [LARGE SCALE GENOMIC DNA]</scope>
    <source>
        <strain evidence="4 5">CL-ES53</strain>
    </source>
</reference>
<dbReference type="RefSeq" id="WP_353111517.1">
    <property type="nucleotide sequence ID" value="NZ_APND01000003.1"/>
</dbReference>